<dbReference type="PANTHER" id="PTHR11078">
    <property type="entry name" value="N UTILIZATION SUBSTANCE PROTEIN B-RELATED"/>
    <property type="match status" value="1"/>
</dbReference>
<feature type="domain" description="NusB/RsmB/TIM44" evidence="7">
    <location>
        <begin position="9"/>
        <end position="132"/>
    </location>
</feature>
<keyword evidence="4 6" id="KW-0805">Transcription regulation</keyword>
<dbReference type="InterPro" id="IPR035926">
    <property type="entry name" value="NusB-like_sf"/>
</dbReference>
<dbReference type="GO" id="GO:0031564">
    <property type="term" value="P:transcription antitermination"/>
    <property type="evidence" value="ECO:0007669"/>
    <property type="project" value="UniProtKB-KW"/>
</dbReference>
<dbReference type="SUPFAM" id="SSF48013">
    <property type="entry name" value="NusB-like"/>
    <property type="match status" value="1"/>
</dbReference>
<proteinExistence type="inferred from homology"/>
<dbReference type="NCBIfam" id="TIGR01951">
    <property type="entry name" value="nusB"/>
    <property type="match status" value="1"/>
</dbReference>
<dbReference type="OrthoDB" id="3528057at2"/>
<evidence type="ECO:0000259" key="7">
    <source>
        <dbReference type="Pfam" id="PF01029"/>
    </source>
</evidence>
<accession>A0A417XVM3</accession>
<evidence type="ECO:0000256" key="2">
    <source>
        <dbReference type="ARBA" id="ARBA00022814"/>
    </source>
</evidence>
<keyword evidence="5 6" id="KW-0804">Transcription</keyword>
<dbReference type="PANTHER" id="PTHR11078:SF3">
    <property type="entry name" value="ANTITERMINATION NUSB DOMAIN-CONTAINING PROTEIN"/>
    <property type="match status" value="1"/>
</dbReference>
<gene>
    <name evidence="6 8" type="primary">nusB</name>
    <name evidence="8" type="ORF">D0Z08_24845</name>
</gene>
<dbReference type="GO" id="GO:0003723">
    <property type="term" value="F:RNA binding"/>
    <property type="evidence" value="ECO:0007669"/>
    <property type="project" value="UniProtKB-UniRule"/>
</dbReference>
<dbReference type="HAMAP" id="MF_00073">
    <property type="entry name" value="NusB"/>
    <property type="match status" value="1"/>
</dbReference>
<evidence type="ECO:0000256" key="3">
    <source>
        <dbReference type="ARBA" id="ARBA00022884"/>
    </source>
</evidence>
<dbReference type="Gene3D" id="1.10.940.10">
    <property type="entry name" value="NusB-like"/>
    <property type="match status" value="1"/>
</dbReference>
<dbReference type="AlphaFoldDB" id="A0A417XVM3"/>
<evidence type="ECO:0000256" key="6">
    <source>
        <dbReference type="HAMAP-Rule" id="MF_00073"/>
    </source>
</evidence>
<keyword evidence="2 6" id="KW-0889">Transcription antitermination</keyword>
<organism evidence="8 9">
    <name type="scientific">Nocardioides immobilis</name>
    <dbReference type="NCBI Taxonomy" id="2049295"/>
    <lineage>
        <taxon>Bacteria</taxon>
        <taxon>Bacillati</taxon>
        <taxon>Actinomycetota</taxon>
        <taxon>Actinomycetes</taxon>
        <taxon>Propionibacteriales</taxon>
        <taxon>Nocardioidaceae</taxon>
        <taxon>Nocardioides</taxon>
    </lineage>
</organism>
<evidence type="ECO:0000313" key="8">
    <source>
        <dbReference type="EMBL" id="RHW24345.1"/>
    </source>
</evidence>
<evidence type="ECO:0000256" key="5">
    <source>
        <dbReference type="ARBA" id="ARBA00023163"/>
    </source>
</evidence>
<protein>
    <recommendedName>
        <fullName evidence="6">Transcription antitermination protein NusB</fullName>
    </recommendedName>
    <alternativeName>
        <fullName evidence="6">Antitermination factor NusB</fullName>
    </alternativeName>
</protein>
<dbReference type="InterPro" id="IPR006027">
    <property type="entry name" value="NusB_RsmB_TIM44"/>
</dbReference>
<keyword evidence="3 6" id="KW-0694">RNA-binding</keyword>
<dbReference type="GO" id="GO:0005829">
    <property type="term" value="C:cytosol"/>
    <property type="evidence" value="ECO:0007669"/>
    <property type="project" value="TreeGrafter"/>
</dbReference>
<comment type="function">
    <text evidence="6">Involved in transcription antitermination. Required for transcription of ribosomal RNA (rRNA) genes. Binds specifically to the boxA antiterminator sequence of the ribosomal RNA (rrn) operons.</text>
</comment>
<comment type="similarity">
    <text evidence="1 6">Belongs to the NusB family.</text>
</comment>
<dbReference type="EMBL" id="QXGH01000033">
    <property type="protein sequence ID" value="RHW24345.1"/>
    <property type="molecule type" value="Genomic_DNA"/>
</dbReference>
<name>A0A417XVM3_9ACTN</name>
<dbReference type="GO" id="GO:0006353">
    <property type="term" value="P:DNA-templated transcription termination"/>
    <property type="evidence" value="ECO:0007669"/>
    <property type="project" value="UniProtKB-UniRule"/>
</dbReference>
<evidence type="ECO:0000256" key="4">
    <source>
        <dbReference type="ARBA" id="ARBA00023015"/>
    </source>
</evidence>
<evidence type="ECO:0000256" key="1">
    <source>
        <dbReference type="ARBA" id="ARBA00005952"/>
    </source>
</evidence>
<sequence>MAAGGARSKARKRALDLLFAADLRRESAGETLDRSIAEGAAPTNPYTETLVRGVVDHLTRIDEVLASYAQGWTLDRMPAVDRNVLRIGVFELLYVDDVPDAVAVTEALALVRELSTDESPSFVNGVLGAIVKSKPSLIA</sequence>
<dbReference type="Proteomes" id="UP000283644">
    <property type="component" value="Unassembled WGS sequence"/>
</dbReference>
<dbReference type="RefSeq" id="WP_118927968.1">
    <property type="nucleotide sequence ID" value="NZ_QXGH01000033.1"/>
</dbReference>
<keyword evidence="9" id="KW-1185">Reference proteome</keyword>
<evidence type="ECO:0000313" key="9">
    <source>
        <dbReference type="Proteomes" id="UP000283644"/>
    </source>
</evidence>
<comment type="caution">
    <text evidence="8">The sequence shown here is derived from an EMBL/GenBank/DDBJ whole genome shotgun (WGS) entry which is preliminary data.</text>
</comment>
<dbReference type="Pfam" id="PF01029">
    <property type="entry name" value="NusB"/>
    <property type="match status" value="1"/>
</dbReference>
<dbReference type="InterPro" id="IPR011605">
    <property type="entry name" value="NusB_fam"/>
</dbReference>
<reference evidence="8 9" key="1">
    <citation type="submission" date="2018-09" db="EMBL/GenBank/DDBJ databases">
        <title>Genome sequencing of Nocardioides immobilis CCTCC AB 2017083 for comparison to Nocardioides silvaticus.</title>
        <authorList>
            <person name="Li C."/>
            <person name="Wang G."/>
        </authorList>
    </citation>
    <scope>NUCLEOTIDE SEQUENCE [LARGE SCALE GENOMIC DNA]</scope>
    <source>
        <strain evidence="8 9">CCTCC AB 2017083</strain>
    </source>
</reference>